<comment type="caution">
    <text evidence="1">The sequence shown here is derived from an EMBL/GenBank/DDBJ whole genome shotgun (WGS) entry which is preliminary data.</text>
</comment>
<sequence length="89" mass="10383">MEKQRRERRFTLALARVLWVRVRNDGGAAEENLEGEMLRETANGFSHYNVFLLFLGGTRRILGVCMGLWGERKRRKSLLDEQSLSCVKR</sequence>
<keyword evidence="2" id="KW-1185">Reference proteome</keyword>
<dbReference type="EMBL" id="BTGU01000027">
    <property type="protein sequence ID" value="GMN48093.1"/>
    <property type="molecule type" value="Genomic_DNA"/>
</dbReference>
<name>A0AA88A4N9_FICCA</name>
<accession>A0AA88A4N9</accession>
<evidence type="ECO:0000313" key="1">
    <source>
        <dbReference type="EMBL" id="GMN48093.1"/>
    </source>
</evidence>
<dbReference type="AlphaFoldDB" id="A0AA88A4N9"/>
<dbReference type="Proteomes" id="UP001187192">
    <property type="component" value="Unassembled WGS sequence"/>
</dbReference>
<reference evidence="1" key="1">
    <citation type="submission" date="2023-07" db="EMBL/GenBank/DDBJ databases">
        <title>draft genome sequence of fig (Ficus carica).</title>
        <authorList>
            <person name="Takahashi T."/>
            <person name="Nishimura K."/>
        </authorList>
    </citation>
    <scope>NUCLEOTIDE SEQUENCE</scope>
</reference>
<evidence type="ECO:0000313" key="2">
    <source>
        <dbReference type="Proteomes" id="UP001187192"/>
    </source>
</evidence>
<gene>
    <name evidence="1" type="ORF">TIFTF001_017272</name>
</gene>
<protein>
    <submittedName>
        <fullName evidence="1">Uncharacterized protein</fullName>
    </submittedName>
</protein>
<organism evidence="1 2">
    <name type="scientific">Ficus carica</name>
    <name type="common">Common fig</name>
    <dbReference type="NCBI Taxonomy" id="3494"/>
    <lineage>
        <taxon>Eukaryota</taxon>
        <taxon>Viridiplantae</taxon>
        <taxon>Streptophyta</taxon>
        <taxon>Embryophyta</taxon>
        <taxon>Tracheophyta</taxon>
        <taxon>Spermatophyta</taxon>
        <taxon>Magnoliopsida</taxon>
        <taxon>eudicotyledons</taxon>
        <taxon>Gunneridae</taxon>
        <taxon>Pentapetalae</taxon>
        <taxon>rosids</taxon>
        <taxon>fabids</taxon>
        <taxon>Rosales</taxon>
        <taxon>Moraceae</taxon>
        <taxon>Ficeae</taxon>
        <taxon>Ficus</taxon>
    </lineage>
</organism>
<proteinExistence type="predicted"/>